<organism evidence="2 3">
    <name type="scientific">Paragonimus westermani</name>
    <dbReference type="NCBI Taxonomy" id="34504"/>
    <lineage>
        <taxon>Eukaryota</taxon>
        <taxon>Metazoa</taxon>
        <taxon>Spiralia</taxon>
        <taxon>Lophotrochozoa</taxon>
        <taxon>Platyhelminthes</taxon>
        <taxon>Trematoda</taxon>
        <taxon>Digenea</taxon>
        <taxon>Plagiorchiida</taxon>
        <taxon>Troglotremata</taxon>
        <taxon>Troglotrematidae</taxon>
        <taxon>Paragonimus</taxon>
    </lineage>
</organism>
<accession>A0A5J4NSA2</accession>
<comment type="caution">
    <text evidence="2">The sequence shown here is derived from an EMBL/GenBank/DDBJ whole genome shotgun (WGS) entry which is preliminary data.</text>
</comment>
<evidence type="ECO:0000256" key="1">
    <source>
        <dbReference type="SAM" id="SignalP"/>
    </source>
</evidence>
<gene>
    <name evidence="2" type="ORF">DEA37_0014637</name>
</gene>
<evidence type="ECO:0000313" key="3">
    <source>
        <dbReference type="Proteomes" id="UP000324629"/>
    </source>
</evidence>
<protein>
    <submittedName>
        <fullName evidence="2">Uncharacterized protein</fullName>
    </submittedName>
</protein>
<reference evidence="2 3" key="1">
    <citation type="journal article" date="2019" name="Gigascience">
        <title>Whole-genome sequence of the oriental lung fluke Paragonimus westermani.</title>
        <authorList>
            <person name="Oey H."/>
            <person name="Zakrzewski M."/>
            <person name="Narain K."/>
            <person name="Devi K.R."/>
            <person name="Agatsuma T."/>
            <person name="Nawaratna S."/>
            <person name="Gobert G.N."/>
            <person name="Jones M.K."/>
            <person name="Ragan M.A."/>
            <person name="McManus D.P."/>
            <person name="Krause L."/>
        </authorList>
    </citation>
    <scope>NUCLEOTIDE SEQUENCE [LARGE SCALE GENOMIC DNA]</scope>
    <source>
        <strain evidence="2 3">IND2009</strain>
    </source>
</reference>
<name>A0A5J4NSA2_9TREM</name>
<feature type="chain" id="PRO_5023916625" evidence="1">
    <location>
        <begin position="23"/>
        <end position="112"/>
    </location>
</feature>
<dbReference type="Proteomes" id="UP000324629">
    <property type="component" value="Unassembled WGS sequence"/>
</dbReference>
<sequence length="112" mass="12592">MRDKAVFTVFLVHLLSYHGVLSMNELGNPGLDTVYQNTAGQELNTAPISFLPDGVCARTKPSVKAQWVVDGFDTVHWTARRSIHSKNINPDGAIALFDRTVTIFLRFEIERF</sequence>
<dbReference type="EMBL" id="QNGE01001285">
    <property type="protein sequence ID" value="KAA3677938.1"/>
    <property type="molecule type" value="Genomic_DNA"/>
</dbReference>
<feature type="signal peptide" evidence="1">
    <location>
        <begin position="1"/>
        <end position="22"/>
    </location>
</feature>
<keyword evidence="3" id="KW-1185">Reference proteome</keyword>
<evidence type="ECO:0000313" key="2">
    <source>
        <dbReference type="EMBL" id="KAA3677938.1"/>
    </source>
</evidence>
<dbReference type="AlphaFoldDB" id="A0A5J4NSA2"/>
<proteinExistence type="predicted"/>
<keyword evidence="1" id="KW-0732">Signal</keyword>